<keyword evidence="2" id="KW-1185">Reference proteome</keyword>
<dbReference type="Proteomes" id="UP000064243">
    <property type="component" value="Unassembled WGS sequence"/>
</dbReference>
<evidence type="ECO:0000313" key="1">
    <source>
        <dbReference type="EMBL" id="KVW93338.1"/>
    </source>
</evidence>
<dbReference type="AlphaFoldDB" id="A0A106BIY5"/>
<organism evidence="1 2">
    <name type="scientific">Thiobacillus denitrificans</name>
    <dbReference type="NCBI Taxonomy" id="36861"/>
    <lineage>
        <taxon>Bacteria</taxon>
        <taxon>Pseudomonadati</taxon>
        <taxon>Pseudomonadota</taxon>
        <taxon>Betaproteobacteria</taxon>
        <taxon>Nitrosomonadales</taxon>
        <taxon>Thiobacillaceae</taxon>
        <taxon>Thiobacillus</taxon>
    </lineage>
</organism>
<dbReference type="PATRIC" id="fig|36861.3.peg.2721"/>
<dbReference type="EMBL" id="LDUG01000048">
    <property type="protein sequence ID" value="KVW93338.1"/>
    <property type="molecule type" value="Genomic_DNA"/>
</dbReference>
<evidence type="ECO:0000313" key="2">
    <source>
        <dbReference type="Proteomes" id="UP000064243"/>
    </source>
</evidence>
<name>A0A106BIY5_THIDE</name>
<protein>
    <submittedName>
        <fullName evidence="1">Uncharacterized protein</fullName>
    </submittedName>
</protein>
<gene>
    <name evidence="1" type="ORF">ABW22_14495</name>
</gene>
<sequence length="149" mass="15744">MTSADLQHDLNLTIAHVVGQGVVAISAGFEIHLAVNCHPGGQSFDGSCWVRNPAGDLPESLRRSVAVAGCLSSLAFNRGAPEEIEPVEAFGKLQSGELALSETDAAMAEGLTLSDVAFALDVLNGRWAIVVDEVERMSPHILNNTIQTH</sequence>
<comment type="caution">
    <text evidence="1">The sequence shown here is derived from an EMBL/GenBank/DDBJ whole genome shotgun (WGS) entry which is preliminary data.</text>
</comment>
<accession>A0A106BIY5</accession>
<proteinExistence type="predicted"/>
<reference evidence="1 2" key="1">
    <citation type="journal article" date="2015" name="Appl. Environ. Microbiol.">
        <title>Aerobic and Anaerobic Thiosulfate Oxidation by a Cold-Adapted, Subglacial Chemoautotroph.</title>
        <authorList>
            <person name="Harrold Z.R."/>
            <person name="Skidmore M.L."/>
            <person name="Hamilton T.L."/>
            <person name="Desch L."/>
            <person name="Amada K."/>
            <person name="van Gelder W."/>
            <person name="Glover K."/>
            <person name="Roden E.E."/>
            <person name="Boyd E.S."/>
        </authorList>
    </citation>
    <scope>NUCLEOTIDE SEQUENCE [LARGE SCALE GENOMIC DNA]</scope>
    <source>
        <strain evidence="1 2">RG</strain>
    </source>
</reference>
<dbReference type="RefSeq" id="WP_059758270.1">
    <property type="nucleotide sequence ID" value="NZ_LDUG01000048.1"/>
</dbReference>